<dbReference type="Pfam" id="PF20102">
    <property type="entry name" value="DUF6492"/>
    <property type="match status" value="1"/>
</dbReference>
<dbReference type="Proteomes" id="UP001595850">
    <property type="component" value="Unassembled WGS sequence"/>
</dbReference>
<dbReference type="EMBL" id="JBHSBM010000013">
    <property type="protein sequence ID" value="MFC4058789.1"/>
    <property type="molecule type" value="Genomic_DNA"/>
</dbReference>
<accession>A0ABV8I438</accession>
<keyword evidence="2" id="KW-1185">Reference proteome</keyword>
<gene>
    <name evidence="1" type="ORF">ACFOWE_10815</name>
</gene>
<name>A0ABV8I438_9ACTN</name>
<dbReference type="RefSeq" id="WP_377287093.1">
    <property type="nucleotide sequence ID" value="NZ_JBHSBM010000013.1"/>
</dbReference>
<comment type="caution">
    <text evidence="1">The sequence shown here is derived from an EMBL/GenBank/DDBJ whole genome shotgun (WGS) entry which is preliminary data.</text>
</comment>
<evidence type="ECO:0000313" key="2">
    <source>
        <dbReference type="Proteomes" id="UP001595850"/>
    </source>
</evidence>
<protein>
    <submittedName>
        <fullName evidence="1">DUF6492 family protein</fullName>
    </submittedName>
</protein>
<organism evidence="1 2">
    <name type="scientific">Planomonospora corallina</name>
    <dbReference type="NCBI Taxonomy" id="1806052"/>
    <lineage>
        <taxon>Bacteria</taxon>
        <taxon>Bacillati</taxon>
        <taxon>Actinomycetota</taxon>
        <taxon>Actinomycetes</taxon>
        <taxon>Streptosporangiales</taxon>
        <taxon>Streptosporangiaceae</taxon>
        <taxon>Planomonospora</taxon>
    </lineage>
</organism>
<evidence type="ECO:0000313" key="1">
    <source>
        <dbReference type="EMBL" id="MFC4058789.1"/>
    </source>
</evidence>
<reference evidence="2" key="1">
    <citation type="journal article" date="2019" name="Int. J. Syst. Evol. Microbiol.">
        <title>The Global Catalogue of Microorganisms (GCM) 10K type strain sequencing project: providing services to taxonomists for standard genome sequencing and annotation.</title>
        <authorList>
            <consortium name="The Broad Institute Genomics Platform"/>
            <consortium name="The Broad Institute Genome Sequencing Center for Infectious Disease"/>
            <person name="Wu L."/>
            <person name="Ma J."/>
        </authorList>
    </citation>
    <scope>NUCLEOTIDE SEQUENCE [LARGE SCALE GENOMIC DNA]</scope>
    <source>
        <strain evidence="2">TBRC 4489</strain>
    </source>
</reference>
<dbReference type="InterPro" id="IPR045499">
    <property type="entry name" value="DUF6492"/>
</dbReference>
<proteinExistence type="predicted"/>
<sequence length="293" mass="32802">MTELAVITPTYGPDAELFADLHRSVLEFTDDDTVHHVVVPTAHRPAFAHYQGPRCRIWTHPELIPRRYLRLPRIRGGMWVNAARPWPPVRGWIMQQAVKIALATAVGADAVLMADSDVVLVRPVSVKPFTVDGRLSLTRVENGVHEEMERHLLWHRVSRRLLGLPPAPPPPLPDYVGALLFWDPAIVVAMQDRISEVTGRHWLDVFTSQLHISEFMLYGVFADEVLPAHERPPTGPEVCLNNYDRTPMTMEAALAFAERLGPDTIGLMISSHSGTGPEVRRAAIERGRQVAAR</sequence>